<dbReference type="Gene3D" id="1.10.3260.10">
    <property type="entry name" value="DNA ligase, ATP-dependent, N-terminal domain"/>
    <property type="match status" value="1"/>
</dbReference>
<feature type="domain" description="DNA ligase ATP-dependent N-terminal" evidence="2">
    <location>
        <begin position="69"/>
        <end position="139"/>
    </location>
</feature>
<evidence type="ECO:0000313" key="4">
    <source>
        <dbReference type="Proteomes" id="UP000011731"/>
    </source>
</evidence>
<dbReference type="AlphaFoldDB" id="M2YTE6"/>
<comment type="caution">
    <text evidence="3">The sequence shown here is derived from an EMBL/GenBank/DDBJ whole genome shotgun (WGS) entry which is preliminary data.</text>
</comment>
<dbReference type="GO" id="GO:0003910">
    <property type="term" value="F:DNA ligase (ATP) activity"/>
    <property type="evidence" value="ECO:0007669"/>
    <property type="project" value="UniProtKB-EC"/>
</dbReference>
<keyword evidence="1 3" id="KW-0436">Ligase</keyword>
<dbReference type="EMBL" id="AOEX01000032">
    <property type="protein sequence ID" value="EME65220.1"/>
    <property type="molecule type" value="Genomic_DNA"/>
</dbReference>
<sequence length="170" mass="17452">MLFSTIVATSQAVGATRSRRAKVEELRTLLAVLEPGEVEPVVSWLAGEPRQGRIGVGWRTLAGSRVDPSEEPSLTVSDVDRAFTGLAGLSGAGSTGRRRELLAGLLGAATAEEQDFLVRLLTGDLRQGALDGVMTDAVAAAAGLPAETVRRAFMLSGRLPATAAAGLGGG</sequence>
<dbReference type="SUPFAM" id="SSF117018">
    <property type="entry name" value="ATP-dependent DNA ligase DNA-binding domain"/>
    <property type="match status" value="1"/>
</dbReference>
<dbReference type="Proteomes" id="UP000011731">
    <property type="component" value="Unassembled WGS sequence"/>
</dbReference>
<evidence type="ECO:0000259" key="2">
    <source>
        <dbReference type="Pfam" id="PF04675"/>
    </source>
</evidence>
<reference evidence="3 4" key="1">
    <citation type="journal article" date="2013" name="Genome Announc.">
        <title>Draft Genome Sequence of Rhodococcus ruber Strain BKS 20-38.</title>
        <authorList>
            <person name="Bala M."/>
            <person name="Kumar S."/>
            <person name="Raghava G.P."/>
            <person name="Mayilraj S."/>
        </authorList>
    </citation>
    <scope>NUCLEOTIDE SEQUENCE [LARGE SCALE GENOMIC DNA]</scope>
    <source>
        <strain evidence="3 4">BKS 20-38</strain>
    </source>
</reference>
<keyword evidence="4" id="KW-1185">Reference proteome</keyword>
<dbReference type="GO" id="GO:0006310">
    <property type="term" value="P:DNA recombination"/>
    <property type="evidence" value="ECO:0007669"/>
    <property type="project" value="InterPro"/>
</dbReference>
<dbReference type="GO" id="GO:0006281">
    <property type="term" value="P:DNA repair"/>
    <property type="evidence" value="ECO:0007669"/>
    <property type="project" value="InterPro"/>
</dbReference>
<dbReference type="InterPro" id="IPR012308">
    <property type="entry name" value="DNA_ligase_ATP-dep_N"/>
</dbReference>
<proteinExistence type="predicted"/>
<protein>
    <submittedName>
        <fullName evidence="3">ATP-dependent DNA ligase</fullName>
        <ecNumber evidence="3">6.5.1.1</ecNumber>
    </submittedName>
</protein>
<organism evidence="3 4">
    <name type="scientific">Rhodococcus ruber BKS 20-38</name>
    <dbReference type="NCBI Taxonomy" id="1278076"/>
    <lineage>
        <taxon>Bacteria</taxon>
        <taxon>Bacillati</taxon>
        <taxon>Actinomycetota</taxon>
        <taxon>Actinomycetes</taxon>
        <taxon>Mycobacteriales</taxon>
        <taxon>Nocardiaceae</taxon>
        <taxon>Rhodococcus</taxon>
    </lineage>
</organism>
<accession>M2YTE6</accession>
<name>M2YTE6_9NOCA</name>
<evidence type="ECO:0000313" key="3">
    <source>
        <dbReference type="EMBL" id="EME65220.1"/>
    </source>
</evidence>
<gene>
    <name evidence="3" type="primary">ligB</name>
    <name evidence="3" type="ORF">G352_09542</name>
</gene>
<dbReference type="Pfam" id="PF04675">
    <property type="entry name" value="DNA_ligase_A_N"/>
    <property type="match status" value="1"/>
</dbReference>
<dbReference type="InterPro" id="IPR036599">
    <property type="entry name" value="DNA_ligase_N_sf"/>
</dbReference>
<evidence type="ECO:0000256" key="1">
    <source>
        <dbReference type="ARBA" id="ARBA00022598"/>
    </source>
</evidence>
<feature type="non-terminal residue" evidence="3">
    <location>
        <position position="170"/>
    </location>
</feature>
<dbReference type="EC" id="6.5.1.1" evidence="3"/>
<dbReference type="GO" id="GO:0003677">
    <property type="term" value="F:DNA binding"/>
    <property type="evidence" value="ECO:0007669"/>
    <property type="project" value="InterPro"/>
</dbReference>